<feature type="region of interest" description="Disordered" evidence="6">
    <location>
        <begin position="724"/>
        <end position="745"/>
    </location>
</feature>
<dbReference type="PANTHER" id="PTHR31448:SF32">
    <property type="entry name" value="MYOSIN-BINDING PROTEIN 1"/>
    <property type="match status" value="1"/>
</dbReference>
<dbReference type="OrthoDB" id="1047602at2759"/>
<name>A0A835QK71_VANPL</name>
<feature type="coiled-coil region" evidence="5">
    <location>
        <begin position="827"/>
        <end position="854"/>
    </location>
</feature>
<evidence type="ECO:0000256" key="6">
    <source>
        <dbReference type="SAM" id="MobiDB-lite"/>
    </source>
</evidence>
<organism evidence="9 10">
    <name type="scientific">Vanilla planifolia</name>
    <name type="common">Vanilla</name>
    <dbReference type="NCBI Taxonomy" id="51239"/>
    <lineage>
        <taxon>Eukaryota</taxon>
        <taxon>Viridiplantae</taxon>
        <taxon>Streptophyta</taxon>
        <taxon>Embryophyta</taxon>
        <taxon>Tracheophyta</taxon>
        <taxon>Spermatophyta</taxon>
        <taxon>Magnoliopsida</taxon>
        <taxon>Liliopsida</taxon>
        <taxon>Asparagales</taxon>
        <taxon>Orchidaceae</taxon>
        <taxon>Vanilloideae</taxon>
        <taxon>Vanilleae</taxon>
        <taxon>Vanilla</taxon>
    </lineage>
</organism>
<evidence type="ECO:0000256" key="2">
    <source>
        <dbReference type="ARBA" id="ARBA00022692"/>
    </source>
</evidence>
<evidence type="ECO:0000256" key="5">
    <source>
        <dbReference type="SAM" id="Coils"/>
    </source>
</evidence>
<evidence type="ECO:0000259" key="8">
    <source>
        <dbReference type="PROSITE" id="PS51775"/>
    </source>
</evidence>
<dbReference type="PROSITE" id="PS51775">
    <property type="entry name" value="GTD_BINDING"/>
    <property type="match status" value="1"/>
</dbReference>
<keyword evidence="2 7" id="KW-0812">Transmembrane</keyword>
<gene>
    <name evidence="9" type="ORF">HPP92_015710</name>
</gene>
<evidence type="ECO:0000256" key="4">
    <source>
        <dbReference type="ARBA" id="ARBA00023136"/>
    </source>
</evidence>
<comment type="caution">
    <text evidence="9">The sequence shown here is derived from an EMBL/GenBank/DDBJ whole genome shotgun (WGS) entry which is preliminary data.</text>
</comment>
<feature type="transmembrane region" description="Helical" evidence="7">
    <location>
        <begin position="26"/>
        <end position="50"/>
    </location>
</feature>
<accession>A0A835QK71</accession>
<keyword evidence="4 7" id="KW-0472">Membrane</keyword>
<dbReference type="InterPro" id="IPR007656">
    <property type="entry name" value="GTD-bd"/>
</dbReference>
<protein>
    <recommendedName>
        <fullName evidence="8">GTD-binding domain-containing protein</fullName>
    </recommendedName>
</protein>
<evidence type="ECO:0000256" key="7">
    <source>
        <dbReference type="SAM" id="Phobius"/>
    </source>
</evidence>
<evidence type="ECO:0000256" key="1">
    <source>
        <dbReference type="ARBA" id="ARBA00004167"/>
    </source>
</evidence>
<keyword evidence="3 7" id="KW-1133">Transmembrane helix</keyword>
<dbReference type="PANTHER" id="PTHR31448">
    <property type="entry name" value="MYOSIN-BINDING PROTEIN 2"/>
    <property type="match status" value="1"/>
</dbReference>
<dbReference type="GO" id="GO:0016020">
    <property type="term" value="C:membrane"/>
    <property type="evidence" value="ECO:0007669"/>
    <property type="project" value="UniProtKB-SubCell"/>
</dbReference>
<reference evidence="9 10" key="1">
    <citation type="journal article" date="2020" name="Nat. Food">
        <title>A phased Vanilla planifolia genome enables genetic improvement of flavour and production.</title>
        <authorList>
            <person name="Hasing T."/>
            <person name="Tang H."/>
            <person name="Brym M."/>
            <person name="Khazi F."/>
            <person name="Huang T."/>
            <person name="Chambers A.H."/>
        </authorList>
    </citation>
    <scope>NUCLEOTIDE SEQUENCE [LARGE SCALE GENOMIC DNA]</scope>
    <source>
        <tissue evidence="9">Leaf</tissue>
    </source>
</reference>
<dbReference type="EMBL" id="JADCNM010000008">
    <property type="protein sequence ID" value="KAG0471164.1"/>
    <property type="molecule type" value="Genomic_DNA"/>
</dbReference>
<dbReference type="AlphaFoldDB" id="A0A835QK71"/>
<sequence>MLAWPLTMAARSPGGEKRGTCRLSTALYYAFSEWLLIILLLVDSLCLFLVTKIFRSCKLQTPCLLCSRFGHFFGNEKLGFYRDYVCDAHKIEISNLAYCHAHKKLAYAKEMCETCLLSFSRRKPSLETFKLLLNKLTLDVDDGEDIFGATSDDMLKVPLLKKDHEVGSLNTCPCCSQPCTNGYSKLFQSKSIFKELVCQGIPLRRTRLRAWPQFSNGLTKARNINTRPSLGFQPGEGFDHLSHLGYRELKVTSESESEIPFSEDEGGSIKARGIEIIKEKSTDPPESISVDSDAVVMDKLVHPGHVNSEASSSVFKTPFDISGYCEKEFAESYDSPNNGLEESNWNHVELKPSSSASSQITGEPILTKISSTKECLKVVGTSRASSASSTEVTKNSNLTGLSPRAGHVMMEAQLNFASGSKEAQLPNSFPETDLAKESAKLHEDLRQRLSQLPSIRWLESRWAGLNHSAGQDCEYKLFDTPRSNALPNAAKKVEDELSCLESADESLPSEVEGETAIDRLKKQIEIDRKSLSALHKELEEERNASAIAANQAMAMISKLQEERAAMQMEALQYLRMMEEQTEYDQEALQKLNDQLSQREKQIQDLETELEFYKKRFADESVVESCLQPSYDSDGSEYSTTSTPHVFKHRGTDSHHLKSVNFQDSSAWGAPRPIKENMFYLEDEREYISECLKRLQRNVRLFSHAGTCKHDEDDDEFDDEITLEDTKSENDELEVSPKGQSRQSVQFESTIGEQSIRQETNIQEAESTKHQIPHLDILHMVANSVSPTKGSDPPFEEGKKDDWQNSFILMNKLPKAGKRNEISLGNVVEHLNARLEALESDRNFLEHTINSLRSGKEGIQFVREIATHLRELRQISLSQREHIFD</sequence>
<dbReference type="Proteomes" id="UP000639772">
    <property type="component" value="Unassembled WGS sequence"/>
</dbReference>
<keyword evidence="5" id="KW-0175">Coiled coil</keyword>
<feature type="domain" description="GTD-binding" evidence="8">
    <location>
        <begin position="515"/>
        <end position="613"/>
    </location>
</feature>
<comment type="subcellular location">
    <subcellularLocation>
        <location evidence="1">Membrane</location>
        <topology evidence="1">Single-pass membrane protein</topology>
    </subcellularLocation>
</comment>
<evidence type="ECO:0000313" key="9">
    <source>
        <dbReference type="EMBL" id="KAG0471164.1"/>
    </source>
</evidence>
<proteinExistence type="predicted"/>
<dbReference type="GO" id="GO:0080115">
    <property type="term" value="F:myosin XI tail binding"/>
    <property type="evidence" value="ECO:0007669"/>
    <property type="project" value="UniProtKB-ARBA"/>
</dbReference>
<dbReference type="InterPro" id="IPR039306">
    <property type="entry name" value="MYOB"/>
</dbReference>
<feature type="coiled-coil region" evidence="5">
    <location>
        <begin position="517"/>
        <end position="615"/>
    </location>
</feature>
<evidence type="ECO:0000256" key="3">
    <source>
        <dbReference type="ARBA" id="ARBA00022989"/>
    </source>
</evidence>
<dbReference type="Pfam" id="PF04576">
    <property type="entry name" value="Zein-binding"/>
    <property type="match status" value="1"/>
</dbReference>
<evidence type="ECO:0000313" key="10">
    <source>
        <dbReference type="Proteomes" id="UP000639772"/>
    </source>
</evidence>